<evidence type="ECO:0000256" key="2">
    <source>
        <dbReference type="ARBA" id="ARBA00022525"/>
    </source>
</evidence>
<dbReference type="GO" id="GO:0008045">
    <property type="term" value="P:motor neuron axon guidance"/>
    <property type="evidence" value="ECO:0007669"/>
    <property type="project" value="TreeGrafter"/>
</dbReference>
<evidence type="ECO:0000259" key="11">
    <source>
        <dbReference type="PROSITE" id="PS50027"/>
    </source>
</evidence>
<protein>
    <submittedName>
        <fullName evidence="14">Netrin-1-like</fullName>
    </submittedName>
</protein>
<keyword evidence="10" id="KW-1133">Transmembrane helix</keyword>
<dbReference type="AlphaFoldDB" id="A0A8B7PA63"/>
<evidence type="ECO:0000256" key="4">
    <source>
        <dbReference type="ARBA" id="ARBA00022737"/>
    </source>
</evidence>
<dbReference type="PROSITE" id="PS50027">
    <property type="entry name" value="EGF_LAM_2"/>
    <property type="match status" value="1"/>
</dbReference>
<keyword evidence="7 8" id="KW-0424">Laminin EGF-like domain</keyword>
<organism evidence="13 14">
    <name type="scientific">Hyalella azteca</name>
    <name type="common">Amphipod</name>
    <dbReference type="NCBI Taxonomy" id="294128"/>
    <lineage>
        <taxon>Eukaryota</taxon>
        <taxon>Metazoa</taxon>
        <taxon>Ecdysozoa</taxon>
        <taxon>Arthropoda</taxon>
        <taxon>Crustacea</taxon>
        <taxon>Multicrustacea</taxon>
        <taxon>Malacostraca</taxon>
        <taxon>Eumalacostraca</taxon>
        <taxon>Peracarida</taxon>
        <taxon>Amphipoda</taxon>
        <taxon>Senticaudata</taxon>
        <taxon>Talitrida</taxon>
        <taxon>Talitroidea</taxon>
        <taxon>Hyalellidae</taxon>
        <taxon>Hyalella</taxon>
    </lineage>
</organism>
<dbReference type="PROSITE" id="PS50189">
    <property type="entry name" value="NTR"/>
    <property type="match status" value="1"/>
</dbReference>
<comment type="caution">
    <text evidence="8">Lacks conserved residue(s) required for the propagation of feature annotation.</text>
</comment>
<dbReference type="Proteomes" id="UP000694843">
    <property type="component" value="Unplaced"/>
</dbReference>
<dbReference type="OrthoDB" id="5984158at2759"/>
<evidence type="ECO:0000256" key="6">
    <source>
        <dbReference type="ARBA" id="ARBA00023180"/>
    </source>
</evidence>
<dbReference type="PANTHER" id="PTHR10574">
    <property type="entry name" value="NETRIN/LAMININ-RELATED"/>
    <property type="match status" value="1"/>
</dbReference>
<dbReference type="FunFam" id="2.10.25.10:FF:000048">
    <property type="entry name" value="Netrin 3"/>
    <property type="match status" value="1"/>
</dbReference>
<dbReference type="GeneID" id="108678227"/>
<dbReference type="PROSITE" id="PS01248">
    <property type="entry name" value="EGF_LAM_1"/>
    <property type="match status" value="1"/>
</dbReference>
<reference evidence="14" key="1">
    <citation type="submission" date="2025-08" db="UniProtKB">
        <authorList>
            <consortium name="RefSeq"/>
        </authorList>
    </citation>
    <scope>IDENTIFICATION</scope>
    <source>
        <tissue evidence="14">Whole organism</tissue>
    </source>
</reference>
<feature type="region of interest" description="Disordered" evidence="9">
    <location>
        <begin position="167"/>
        <end position="203"/>
    </location>
</feature>
<dbReference type="Pfam" id="PF01759">
    <property type="entry name" value="NTR"/>
    <property type="match status" value="1"/>
</dbReference>
<evidence type="ECO:0000259" key="12">
    <source>
        <dbReference type="PROSITE" id="PS50189"/>
    </source>
</evidence>
<evidence type="ECO:0000313" key="13">
    <source>
        <dbReference type="Proteomes" id="UP000694843"/>
    </source>
</evidence>
<dbReference type="CDD" id="cd03579">
    <property type="entry name" value="NTR_netrin-1_like"/>
    <property type="match status" value="1"/>
</dbReference>
<keyword evidence="3" id="KW-0732">Signal</keyword>
<evidence type="ECO:0000256" key="8">
    <source>
        <dbReference type="PROSITE-ProRule" id="PRU00460"/>
    </source>
</evidence>
<keyword evidence="10" id="KW-0812">Transmembrane</keyword>
<feature type="domain" description="Laminin EGF-like" evidence="11">
    <location>
        <begin position="112"/>
        <end position="163"/>
    </location>
</feature>
<keyword evidence="5 8" id="KW-1015">Disulfide bond</keyword>
<evidence type="ECO:0000256" key="10">
    <source>
        <dbReference type="SAM" id="Phobius"/>
    </source>
</evidence>
<keyword evidence="4" id="KW-0677">Repeat</keyword>
<dbReference type="Gene3D" id="2.10.25.10">
    <property type="entry name" value="Laminin"/>
    <property type="match status" value="2"/>
</dbReference>
<feature type="disulfide bond" evidence="8">
    <location>
        <begin position="133"/>
        <end position="142"/>
    </location>
</feature>
<evidence type="ECO:0000256" key="3">
    <source>
        <dbReference type="ARBA" id="ARBA00022729"/>
    </source>
</evidence>
<dbReference type="GO" id="GO:0005604">
    <property type="term" value="C:basement membrane"/>
    <property type="evidence" value="ECO:0007669"/>
    <property type="project" value="UniProtKB-ARBA"/>
</dbReference>
<dbReference type="GO" id="GO:0009888">
    <property type="term" value="P:tissue development"/>
    <property type="evidence" value="ECO:0007669"/>
    <property type="project" value="TreeGrafter"/>
</dbReference>
<dbReference type="SUPFAM" id="SSF50242">
    <property type="entry name" value="TIMP-like"/>
    <property type="match status" value="1"/>
</dbReference>
<dbReference type="SMART" id="SM00643">
    <property type="entry name" value="C345C"/>
    <property type="match status" value="1"/>
</dbReference>
<evidence type="ECO:0000256" key="5">
    <source>
        <dbReference type="ARBA" id="ARBA00023157"/>
    </source>
</evidence>
<dbReference type="RefSeq" id="XP_018022081.1">
    <property type="nucleotide sequence ID" value="XM_018166592.2"/>
</dbReference>
<evidence type="ECO:0000256" key="1">
    <source>
        <dbReference type="ARBA" id="ARBA00004613"/>
    </source>
</evidence>
<gene>
    <name evidence="14" type="primary">LOC108678227</name>
</gene>
<dbReference type="Gene3D" id="2.40.50.120">
    <property type="match status" value="1"/>
</dbReference>
<keyword evidence="10" id="KW-0472">Membrane</keyword>
<dbReference type="InterPro" id="IPR008993">
    <property type="entry name" value="TIMP-like_OB-fold"/>
</dbReference>
<dbReference type="InterPro" id="IPR002049">
    <property type="entry name" value="LE_dom"/>
</dbReference>
<comment type="subcellular location">
    <subcellularLocation>
        <location evidence="1">Secreted</location>
    </subcellularLocation>
</comment>
<feature type="transmembrane region" description="Helical" evidence="10">
    <location>
        <begin position="6"/>
        <end position="26"/>
    </location>
</feature>
<keyword evidence="6" id="KW-0325">Glycoprotein</keyword>
<evidence type="ECO:0000256" key="9">
    <source>
        <dbReference type="SAM" id="MobiDB-lite"/>
    </source>
</evidence>
<feature type="domain" description="NTR" evidence="12">
    <location>
        <begin position="220"/>
        <end position="347"/>
    </location>
</feature>
<dbReference type="CDD" id="cd00055">
    <property type="entry name" value="EGF_Lam"/>
    <property type="match status" value="2"/>
</dbReference>
<dbReference type="KEGG" id="hazt:108678227"/>
<dbReference type="GO" id="GO:0005576">
    <property type="term" value="C:extracellular region"/>
    <property type="evidence" value="ECO:0007669"/>
    <property type="project" value="UniProtKB-SubCell"/>
</dbReference>
<dbReference type="InterPro" id="IPR001134">
    <property type="entry name" value="Netrin_domain"/>
</dbReference>
<evidence type="ECO:0000256" key="7">
    <source>
        <dbReference type="ARBA" id="ARBA00023292"/>
    </source>
</evidence>
<dbReference type="GO" id="GO:0016358">
    <property type="term" value="P:dendrite development"/>
    <property type="evidence" value="ECO:0007669"/>
    <property type="project" value="TreeGrafter"/>
</dbReference>
<sequence length="355" mass="40386">MKQQDVLISTYFFTRFLGLNLLFLLYSEAEEKFYDVHWLKTLCMCFTSCKCNLHARTCRFNMELYKLSGRVSGGVCLRCRHNTAGRHCHYCKEGFYRNHNKPITHRKACRPCNCHPVGAAGRTCNQTTGQCTCKDGVTGQSCNRCAAGYISIAPTVTLYNEIPDASPALPSPVDPNSQRPPGYGVQRSAPPHPDPSTSHYSHNDVNARHAYSYAGDQAGCGKCKVGRRRITVQKYCRRDYAVLGYVTNSEVGPEYTRFDLQIRNVFKRTRSVRVRRGVEQLWVKNADLACKCPKLKIGSEYLILGKQSGRAPRPGLVVNQRSIVLEWRNSWTLRMRRLDKKASQAKCRDSRDDRR</sequence>
<dbReference type="Pfam" id="PF00053">
    <property type="entry name" value="EGF_laminin"/>
    <property type="match status" value="2"/>
</dbReference>
<name>A0A8B7PA63_HYAAZ</name>
<dbReference type="GO" id="GO:0009887">
    <property type="term" value="P:animal organ morphogenesis"/>
    <property type="evidence" value="ECO:0007669"/>
    <property type="project" value="TreeGrafter"/>
</dbReference>
<dbReference type="InterPro" id="IPR018933">
    <property type="entry name" value="Netrin_module_non-TIMP"/>
</dbReference>
<dbReference type="InterPro" id="IPR050440">
    <property type="entry name" value="Laminin/Netrin_ECM"/>
</dbReference>
<proteinExistence type="predicted"/>
<dbReference type="FunFam" id="2.10.25.10:FF:000188">
    <property type="entry name" value="Laminin subunit gamma 2"/>
    <property type="match status" value="1"/>
</dbReference>
<evidence type="ECO:0000313" key="14">
    <source>
        <dbReference type="RefSeq" id="XP_018022081.1"/>
    </source>
</evidence>
<dbReference type="SMART" id="SM00180">
    <property type="entry name" value="EGF_Lam"/>
    <property type="match status" value="2"/>
</dbReference>
<dbReference type="OMA" id="HIAPCIN"/>
<dbReference type="PANTHER" id="PTHR10574:SF365">
    <property type="entry name" value="NETRIN-A-RELATED"/>
    <property type="match status" value="1"/>
</dbReference>
<dbReference type="SUPFAM" id="SSF57196">
    <property type="entry name" value="EGF/Laminin"/>
    <property type="match status" value="2"/>
</dbReference>
<keyword evidence="2" id="KW-0964">Secreted</keyword>
<keyword evidence="13" id="KW-1185">Reference proteome</keyword>
<feature type="disulfide bond" evidence="8">
    <location>
        <begin position="114"/>
        <end position="131"/>
    </location>
</feature>
<accession>A0A8B7PA63</accession>
<feature type="disulfide bond" evidence="8">
    <location>
        <begin position="112"/>
        <end position="124"/>
    </location>
</feature>